<dbReference type="Proteomes" id="UP000002318">
    <property type="component" value="Chromosome"/>
</dbReference>
<protein>
    <submittedName>
        <fullName evidence="2">Uncharacterized protein</fullName>
    </submittedName>
</protein>
<name>E1RBB6_SEDSS</name>
<dbReference type="OrthoDB" id="9833491at2"/>
<evidence type="ECO:0000313" key="3">
    <source>
        <dbReference type="Proteomes" id="UP000002318"/>
    </source>
</evidence>
<evidence type="ECO:0000313" key="2">
    <source>
        <dbReference type="EMBL" id="ADK79646.1"/>
    </source>
</evidence>
<organism evidence="2 3">
    <name type="scientific">Sediminispirochaeta smaragdinae (strain DSM 11293 / JCM 15392 / SEBR 4228)</name>
    <name type="common">Spirochaeta smaragdinae</name>
    <dbReference type="NCBI Taxonomy" id="573413"/>
    <lineage>
        <taxon>Bacteria</taxon>
        <taxon>Pseudomonadati</taxon>
        <taxon>Spirochaetota</taxon>
        <taxon>Spirochaetia</taxon>
        <taxon>Spirochaetales</taxon>
        <taxon>Spirochaetaceae</taxon>
        <taxon>Sediminispirochaeta</taxon>
    </lineage>
</organism>
<feature type="signal peptide" evidence="1">
    <location>
        <begin position="1"/>
        <end position="23"/>
    </location>
</feature>
<keyword evidence="3" id="KW-1185">Reference proteome</keyword>
<accession>E1RBB6</accession>
<reference evidence="2 3" key="1">
    <citation type="journal article" date="2010" name="Stand. Genomic Sci.">
        <title>Complete genome sequence of Spirochaeta smaragdinae type strain (SEBR 4228).</title>
        <authorList>
            <person name="Mavromatis K."/>
            <person name="Yasawong M."/>
            <person name="Chertkov O."/>
            <person name="Lapidus A."/>
            <person name="Lucas S."/>
            <person name="Nolan M."/>
            <person name="Del Rio T.G."/>
            <person name="Tice H."/>
            <person name="Cheng J.F."/>
            <person name="Pitluck S."/>
            <person name="Liolios K."/>
            <person name="Ivanova N."/>
            <person name="Tapia R."/>
            <person name="Han C."/>
            <person name="Bruce D."/>
            <person name="Goodwin L."/>
            <person name="Pati A."/>
            <person name="Chen A."/>
            <person name="Palaniappan K."/>
            <person name="Land M."/>
            <person name="Hauser L."/>
            <person name="Chang Y.J."/>
            <person name="Jeffries C.D."/>
            <person name="Detter J.C."/>
            <person name="Rohde M."/>
            <person name="Brambilla E."/>
            <person name="Spring S."/>
            <person name="Goker M."/>
            <person name="Sikorski J."/>
            <person name="Woyke T."/>
            <person name="Bristow J."/>
            <person name="Eisen J.A."/>
            <person name="Markowitz V."/>
            <person name="Hugenholtz P."/>
            <person name="Klenk H.P."/>
            <person name="Kyrpides N.C."/>
        </authorList>
    </citation>
    <scope>NUCLEOTIDE SEQUENCE [LARGE SCALE GENOMIC DNA]</scope>
    <source>
        <strain evidence="3">DSM 11293 / JCM 15392 / SEBR 4228</strain>
    </source>
</reference>
<keyword evidence="1" id="KW-0732">Signal</keyword>
<dbReference type="KEGG" id="ssm:Spirs_0499"/>
<dbReference type="AlphaFoldDB" id="E1RBB6"/>
<evidence type="ECO:0000256" key="1">
    <source>
        <dbReference type="SAM" id="SignalP"/>
    </source>
</evidence>
<feature type="chain" id="PRO_5003150832" evidence="1">
    <location>
        <begin position="24"/>
        <end position="157"/>
    </location>
</feature>
<dbReference type="EMBL" id="CP002116">
    <property type="protein sequence ID" value="ADK79646.1"/>
    <property type="molecule type" value="Genomic_DNA"/>
</dbReference>
<dbReference type="HOGENOM" id="CLU_1676752_0_0_12"/>
<dbReference type="RefSeq" id="WP_013253110.1">
    <property type="nucleotide sequence ID" value="NC_014364.1"/>
</dbReference>
<gene>
    <name evidence="2" type="ordered locus">Spirs_0499</name>
</gene>
<dbReference type="STRING" id="573413.Spirs_0499"/>
<sequence length="157" mass="16752">MKLFGKMAIITVGLLFMSVALFANGTREAVPVRGVAGSGSRFAAPLEQLNAEGTLVMEDGQYLFRSGGKLYTISAPGYPRSGFLPKEGTTMEVEADLYAPLDICPVANDGHLVVRRATVEGREYELMTASRGFGPSGRGRSGGYGRSGRGYGMYRAN</sequence>
<proteinExistence type="predicted"/>